<organism evidence="1 2">
    <name type="scientific">Cercophora newfieldiana</name>
    <dbReference type="NCBI Taxonomy" id="92897"/>
    <lineage>
        <taxon>Eukaryota</taxon>
        <taxon>Fungi</taxon>
        <taxon>Dikarya</taxon>
        <taxon>Ascomycota</taxon>
        <taxon>Pezizomycotina</taxon>
        <taxon>Sordariomycetes</taxon>
        <taxon>Sordariomycetidae</taxon>
        <taxon>Sordariales</taxon>
        <taxon>Lasiosphaeriaceae</taxon>
        <taxon>Cercophora</taxon>
    </lineage>
</organism>
<feature type="non-terminal residue" evidence="1">
    <location>
        <position position="1"/>
    </location>
</feature>
<evidence type="ECO:0000313" key="2">
    <source>
        <dbReference type="Proteomes" id="UP001174936"/>
    </source>
</evidence>
<protein>
    <recommendedName>
        <fullName evidence="3">Phytanoyl-CoA dioxygenase</fullName>
    </recommendedName>
</protein>
<feature type="non-terminal residue" evidence="1">
    <location>
        <position position="281"/>
    </location>
</feature>
<dbReference type="EMBL" id="JAULSV010000006">
    <property type="protein sequence ID" value="KAK0640867.1"/>
    <property type="molecule type" value="Genomic_DNA"/>
</dbReference>
<comment type="caution">
    <text evidence="1">The sequence shown here is derived from an EMBL/GenBank/DDBJ whole genome shotgun (WGS) entry which is preliminary data.</text>
</comment>
<evidence type="ECO:0000313" key="1">
    <source>
        <dbReference type="EMBL" id="KAK0640867.1"/>
    </source>
</evidence>
<keyword evidence="2" id="KW-1185">Reference proteome</keyword>
<sequence length="281" mass="30774">PSPATLLSDLKTTGYTIIPSLLTPSELTTLRTAAAELTTLTRAGHWPHVRTVGKQFPPWPTPSPQSPLPIWGVQHLLHPNLPIPKPLRDAFTKIYFNDRLLSLCAMLASPASHQDPNTTTPTDDLVMELFNMLVTPSPTQAEPNSNNFSLRWHRDAIPPTASPSEESTLLAHPAYHTQYNLPLYDDDSLLKAGDVVFYDNNILHRGVYEGGKERATLHGSVGHVGGSAARARNVLQHGVGGYVGECEFGCLEGTAREVAEGMRRRLVEMGRDGEVEYLLDG</sequence>
<dbReference type="PANTHER" id="PTHR40470">
    <property type="entry name" value="PHYTANOYL-COA DIOXYGENASE FAMILY PROTEIN (AFU_ORTHOLOGUE AFUA_2G15850)"/>
    <property type="match status" value="1"/>
</dbReference>
<dbReference type="PANTHER" id="PTHR40470:SF1">
    <property type="entry name" value="PHYTANOYL-COA DIOXYGENASE FAMILY PROTEIN (AFU_ORTHOLOGUE AFUA_2G15850)"/>
    <property type="match status" value="1"/>
</dbReference>
<evidence type="ECO:0008006" key="3">
    <source>
        <dbReference type="Google" id="ProtNLM"/>
    </source>
</evidence>
<accession>A0AA40CJM6</accession>
<proteinExistence type="predicted"/>
<dbReference type="AlphaFoldDB" id="A0AA40CJM6"/>
<dbReference type="SUPFAM" id="SSF51197">
    <property type="entry name" value="Clavaminate synthase-like"/>
    <property type="match status" value="1"/>
</dbReference>
<dbReference type="Gene3D" id="2.60.120.620">
    <property type="entry name" value="q2cbj1_9rhob like domain"/>
    <property type="match status" value="1"/>
</dbReference>
<reference evidence="1" key="1">
    <citation type="submission" date="2023-06" db="EMBL/GenBank/DDBJ databases">
        <title>Genome-scale phylogeny and comparative genomics of the fungal order Sordariales.</title>
        <authorList>
            <consortium name="Lawrence Berkeley National Laboratory"/>
            <person name="Hensen N."/>
            <person name="Bonometti L."/>
            <person name="Westerberg I."/>
            <person name="Brannstrom I.O."/>
            <person name="Guillou S."/>
            <person name="Cros-Aarteil S."/>
            <person name="Calhoun S."/>
            <person name="Haridas S."/>
            <person name="Kuo A."/>
            <person name="Mondo S."/>
            <person name="Pangilinan J."/>
            <person name="Riley R."/>
            <person name="Labutti K."/>
            <person name="Andreopoulos B."/>
            <person name="Lipzen A."/>
            <person name="Chen C."/>
            <person name="Yanf M."/>
            <person name="Daum C."/>
            <person name="Ng V."/>
            <person name="Clum A."/>
            <person name="Steindorff A."/>
            <person name="Ohm R."/>
            <person name="Martin F."/>
            <person name="Silar P."/>
            <person name="Natvig D."/>
            <person name="Lalanne C."/>
            <person name="Gautier V."/>
            <person name="Ament-Velasquez S.L."/>
            <person name="Kruys A."/>
            <person name="Hutchinson M.I."/>
            <person name="Powell A.J."/>
            <person name="Barry K."/>
            <person name="Miller A.N."/>
            <person name="Grigoriev I.V."/>
            <person name="Debuchy R."/>
            <person name="Gladieux P."/>
            <person name="Thoren M.H."/>
            <person name="Johannesson H."/>
        </authorList>
    </citation>
    <scope>NUCLEOTIDE SEQUENCE</scope>
    <source>
        <strain evidence="1">SMH2532-1</strain>
    </source>
</reference>
<name>A0AA40CJM6_9PEZI</name>
<gene>
    <name evidence="1" type="ORF">B0T16DRAFT_288973</name>
</gene>
<dbReference type="Proteomes" id="UP001174936">
    <property type="component" value="Unassembled WGS sequence"/>
</dbReference>